<dbReference type="RefSeq" id="WP_015027654.1">
    <property type="nucleotide sequence ID" value="NC_018748.1"/>
</dbReference>
<dbReference type="InterPro" id="IPR043504">
    <property type="entry name" value="Peptidase_S1_PA_chymotrypsin"/>
</dbReference>
<dbReference type="Proteomes" id="UP000002875">
    <property type="component" value="Chromosome"/>
</dbReference>
<evidence type="ECO:0000313" key="1">
    <source>
        <dbReference type="EMBL" id="AFK01954.1"/>
    </source>
</evidence>
<organism evidence="1 2">
    <name type="scientific">Emticicia oligotrophica (strain DSM 17448 / CIP 109782 / MTCC 6937 / GPTSA100-15)</name>
    <dbReference type="NCBI Taxonomy" id="929562"/>
    <lineage>
        <taxon>Bacteria</taxon>
        <taxon>Pseudomonadati</taxon>
        <taxon>Bacteroidota</taxon>
        <taxon>Cytophagia</taxon>
        <taxon>Cytophagales</taxon>
        <taxon>Leadbetterellaceae</taxon>
        <taxon>Emticicia</taxon>
    </lineage>
</organism>
<name>A0ABM5MXZ7_EMTOG</name>
<proteinExistence type="predicted"/>
<dbReference type="EMBL" id="CP002961">
    <property type="protein sequence ID" value="AFK01954.1"/>
    <property type="molecule type" value="Genomic_DNA"/>
</dbReference>
<protein>
    <recommendedName>
        <fullName evidence="3">Serine protease</fullName>
    </recommendedName>
</protein>
<gene>
    <name evidence="1" type="ordered locus">Emtol_0803</name>
</gene>
<dbReference type="SUPFAM" id="SSF50494">
    <property type="entry name" value="Trypsin-like serine proteases"/>
    <property type="match status" value="1"/>
</dbReference>
<accession>A0ABM5MXZ7</accession>
<reference evidence="1 2" key="1">
    <citation type="submission" date="2011-07" db="EMBL/GenBank/DDBJ databases">
        <title>The complete genome of chromosome of Emticicia oligotrophica DSM 17448.</title>
        <authorList>
            <consortium name="US DOE Joint Genome Institute (JGI-PGF)"/>
            <person name="Lucas S."/>
            <person name="Han J."/>
            <person name="Lapidus A."/>
            <person name="Bruce D."/>
            <person name="Goodwin L."/>
            <person name="Pitluck S."/>
            <person name="Peters L."/>
            <person name="Kyrpides N."/>
            <person name="Mavromatis K."/>
            <person name="Ivanova N."/>
            <person name="Ovchinnikova G."/>
            <person name="Teshima H."/>
            <person name="Detter J.C."/>
            <person name="Tapia R."/>
            <person name="Han C."/>
            <person name="Land M."/>
            <person name="Hauser L."/>
            <person name="Markowitz V."/>
            <person name="Cheng J.-F."/>
            <person name="Hugenholtz P."/>
            <person name="Woyke T."/>
            <person name="Wu D."/>
            <person name="Tindall B."/>
            <person name="Pomrenke H."/>
            <person name="Brambilla E."/>
            <person name="Klenk H.-P."/>
            <person name="Eisen J.A."/>
        </authorList>
    </citation>
    <scope>NUCLEOTIDE SEQUENCE [LARGE SCALE GENOMIC DNA]</scope>
    <source>
        <strain evidence="1 2">DSM 17448</strain>
    </source>
</reference>
<evidence type="ECO:0000313" key="2">
    <source>
        <dbReference type="Proteomes" id="UP000002875"/>
    </source>
</evidence>
<evidence type="ECO:0008006" key="3">
    <source>
        <dbReference type="Google" id="ProtNLM"/>
    </source>
</evidence>
<keyword evidence="2" id="KW-1185">Reference proteome</keyword>
<dbReference type="InterPro" id="IPR009003">
    <property type="entry name" value="Peptidase_S1_PA"/>
</dbReference>
<sequence>MFVDAIEEVGRFTRPIHFITRNYNDTVVTPGAATMFFVNEFACAVTCKHVIDLIGNRTYINQRYANFRRERDALVRNHHYQKHIRGLENKYDFGTETIAELSERFIDCTADPTLRFRWINHPKYDLSIIIFEQFQRPLYQSYAHFVKDSSILKQGKSLCRLGYPFPEFTNFKYDPEADEISWTNTGIIGTPRFPIDGMLTRHLVENGELYGVELSTPGLRGQSGGPLFDRNGLVCGMQSKTNALHLGFDMHNVSHNVNGKVVKVNNQPFLHVGHCIHVDIIKSFLAQNGVKFYEA</sequence>
<dbReference type="Gene3D" id="2.40.10.10">
    <property type="entry name" value="Trypsin-like serine proteases"/>
    <property type="match status" value="1"/>
</dbReference>